<evidence type="ECO:0000256" key="3">
    <source>
        <dbReference type="ARBA" id="ARBA00022989"/>
    </source>
</evidence>
<proteinExistence type="inferred from homology"/>
<evidence type="ECO:0000313" key="10">
    <source>
        <dbReference type="Proteomes" id="UP000054516"/>
    </source>
</evidence>
<feature type="transmembrane region" description="Helical" evidence="7">
    <location>
        <begin position="23"/>
        <end position="48"/>
    </location>
</feature>
<dbReference type="PANTHER" id="PTHR33048">
    <property type="entry name" value="PTH11-LIKE INTEGRAL MEMBRANE PROTEIN (AFU_ORTHOLOGUE AFUA_5G11245)"/>
    <property type="match status" value="1"/>
</dbReference>
<dbReference type="InterPro" id="IPR049326">
    <property type="entry name" value="Rhodopsin_dom_fungi"/>
</dbReference>
<evidence type="ECO:0000256" key="4">
    <source>
        <dbReference type="ARBA" id="ARBA00023136"/>
    </source>
</evidence>
<evidence type="ECO:0000256" key="6">
    <source>
        <dbReference type="SAM" id="MobiDB-lite"/>
    </source>
</evidence>
<dbReference type="GO" id="GO:0016020">
    <property type="term" value="C:membrane"/>
    <property type="evidence" value="ECO:0007669"/>
    <property type="project" value="UniProtKB-SubCell"/>
</dbReference>
<dbReference type="OrthoDB" id="5378633at2759"/>
<feature type="transmembrane region" description="Helical" evidence="7">
    <location>
        <begin position="135"/>
        <end position="158"/>
    </location>
</feature>
<accession>A0A1W2TTA6</accession>
<dbReference type="InterPro" id="IPR052337">
    <property type="entry name" value="SAT4-like"/>
</dbReference>
<dbReference type="Proteomes" id="UP000054516">
    <property type="component" value="Unassembled WGS sequence"/>
</dbReference>
<keyword evidence="2 7" id="KW-0812">Transmembrane</keyword>
<evidence type="ECO:0000256" key="2">
    <source>
        <dbReference type="ARBA" id="ARBA00022692"/>
    </source>
</evidence>
<feature type="domain" description="Rhodopsin" evidence="8">
    <location>
        <begin position="40"/>
        <end position="274"/>
    </location>
</feature>
<reference evidence="9" key="1">
    <citation type="submission" date="2016-03" db="EMBL/GenBank/DDBJ databases">
        <title>Draft genome sequence of Rosellinia necatrix.</title>
        <authorList>
            <person name="Kanematsu S."/>
        </authorList>
    </citation>
    <scope>NUCLEOTIDE SEQUENCE [LARGE SCALE GENOMIC DNA]</scope>
    <source>
        <strain evidence="9">W97</strain>
    </source>
</reference>
<protein>
    <submittedName>
        <fullName evidence="9">Putative integral membrane protein</fullName>
    </submittedName>
</protein>
<feature type="transmembrane region" description="Helical" evidence="7">
    <location>
        <begin position="248"/>
        <end position="281"/>
    </location>
</feature>
<dbReference type="Pfam" id="PF20684">
    <property type="entry name" value="Fung_rhodopsin"/>
    <property type="match status" value="1"/>
</dbReference>
<comment type="similarity">
    <text evidence="5">Belongs to the SAT4 family.</text>
</comment>
<gene>
    <name evidence="9" type="ORF">SAMD00023353_6700390</name>
</gene>
<evidence type="ECO:0000256" key="1">
    <source>
        <dbReference type="ARBA" id="ARBA00004141"/>
    </source>
</evidence>
<keyword evidence="4 7" id="KW-0472">Membrane</keyword>
<feature type="transmembrane region" description="Helical" evidence="7">
    <location>
        <begin position="99"/>
        <end position="123"/>
    </location>
</feature>
<evidence type="ECO:0000256" key="5">
    <source>
        <dbReference type="ARBA" id="ARBA00038359"/>
    </source>
</evidence>
<feature type="transmembrane region" description="Helical" evidence="7">
    <location>
        <begin position="178"/>
        <end position="202"/>
    </location>
</feature>
<feature type="region of interest" description="Disordered" evidence="6">
    <location>
        <begin position="332"/>
        <end position="351"/>
    </location>
</feature>
<dbReference type="AlphaFoldDB" id="A0A1W2TTA6"/>
<evidence type="ECO:0000313" key="9">
    <source>
        <dbReference type="EMBL" id="GAP91807.1"/>
    </source>
</evidence>
<evidence type="ECO:0000256" key="7">
    <source>
        <dbReference type="SAM" id="Phobius"/>
    </source>
</evidence>
<evidence type="ECO:0000259" key="8">
    <source>
        <dbReference type="Pfam" id="PF20684"/>
    </source>
</evidence>
<dbReference type="STRING" id="77044.A0A1W2TTA6"/>
<comment type="subcellular location">
    <subcellularLocation>
        <location evidence="1">Membrane</location>
        <topology evidence="1">Multi-pass membrane protein</topology>
    </subcellularLocation>
</comment>
<dbReference type="PANTHER" id="PTHR33048:SF160">
    <property type="entry name" value="SAT4 FAMILY MEMBRANE PROTEIN"/>
    <property type="match status" value="1"/>
</dbReference>
<dbReference type="EMBL" id="DF977512">
    <property type="protein sequence ID" value="GAP91807.1"/>
    <property type="molecule type" value="Genomic_DNA"/>
</dbReference>
<sequence length="378" mass="42093">MATELSTISASARADAPITSSEIIGIVALYITISTIFTVARLYVRFFIHQQLWWDDWTMFFAWLGTVSLCTLQLIMIQYGAGVNIWEVPEPTLKEYLKLWLDIQMAARVAIFFARLSILLFYIRIFFPIGTQKSIFWWIIQAVIWINTLYSVSLILVLTLQCVPYRNRPWGSSCVNQWLVLINASVINIISDIAVLAIPIASIIRLKTTKRRKWAIWALFAFGTLAPLASLARLGYQIPLADGENRTVIYPIVLFLATAEQTVAMIVGSAPIASGVIISTLRQKRRPAHLQKKTLTERFWPSREARSGYVGASPGVIPDPFPITGPGSVVTESAEGLNPNIKGRRSDGRDEGSWEMVNLAMPSATKAAPREDSGTSCV</sequence>
<keyword evidence="10" id="KW-1185">Reference proteome</keyword>
<feature type="transmembrane region" description="Helical" evidence="7">
    <location>
        <begin position="214"/>
        <end position="236"/>
    </location>
</feature>
<feature type="transmembrane region" description="Helical" evidence="7">
    <location>
        <begin position="60"/>
        <end position="79"/>
    </location>
</feature>
<keyword evidence="3 7" id="KW-1133">Transmembrane helix</keyword>
<name>A0A1W2TTA6_ROSNE</name>
<organism evidence="9">
    <name type="scientific">Rosellinia necatrix</name>
    <name type="common">White root-rot fungus</name>
    <dbReference type="NCBI Taxonomy" id="77044"/>
    <lineage>
        <taxon>Eukaryota</taxon>
        <taxon>Fungi</taxon>
        <taxon>Dikarya</taxon>
        <taxon>Ascomycota</taxon>
        <taxon>Pezizomycotina</taxon>
        <taxon>Sordariomycetes</taxon>
        <taxon>Xylariomycetidae</taxon>
        <taxon>Xylariales</taxon>
        <taxon>Xylariaceae</taxon>
        <taxon>Rosellinia</taxon>
    </lineage>
</organism>
<dbReference type="OMA" id="KWAIWAL"/>